<name>A0A6L2PCI8_COPFO</name>
<dbReference type="Proteomes" id="UP000502823">
    <property type="component" value="Unassembled WGS sequence"/>
</dbReference>
<sequence length="56" mass="6540">TRVYGLIVIRYSERVQARTLWARSGMSYTAKQELHLRVPARRLRAHKGSQVSQQDD</sequence>
<accession>A0A6L2PCI8</accession>
<proteinExistence type="predicted"/>
<dbReference type="AlphaFoldDB" id="A0A6L2PCI8"/>
<gene>
    <name evidence="1" type="ORF">Cfor_11803</name>
</gene>
<reference evidence="2" key="1">
    <citation type="submission" date="2020-01" db="EMBL/GenBank/DDBJ databases">
        <title>Draft genome sequence of the Termite Coptotermes fromosanus.</title>
        <authorList>
            <person name="Itakura S."/>
            <person name="Yosikawa Y."/>
            <person name="Umezawa K."/>
        </authorList>
    </citation>
    <scope>NUCLEOTIDE SEQUENCE [LARGE SCALE GENOMIC DNA]</scope>
</reference>
<dbReference type="InParanoid" id="A0A6L2PCI8"/>
<evidence type="ECO:0000313" key="2">
    <source>
        <dbReference type="Proteomes" id="UP000502823"/>
    </source>
</evidence>
<dbReference type="EMBL" id="BLKM01000205">
    <property type="protein sequence ID" value="GFG30259.1"/>
    <property type="molecule type" value="Genomic_DNA"/>
</dbReference>
<organism evidence="1 2">
    <name type="scientific">Coptotermes formosanus</name>
    <name type="common">Formosan subterranean termite</name>
    <dbReference type="NCBI Taxonomy" id="36987"/>
    <lineage>
        <taxon>Eukaryota</taxon>
        <taxon>Metazoa</taxon>
        <taxon>Ecdysozoa</taxon>
        <taxon>Arthropoda</taxon>
        <taxon>Hexapoda</taxon>
        <taxon>Insecta</taxon>
        <taxon>Pterygota</taxon>
        <taxon>Neoptera</taxon>
        <taxon>Polyneoptera</taxon>
        <taxon>Dictyoptera</taxon>
        <taxon>Blattodea</taxon>
        <taxon>Blattoidea</taxon>
        <taxon>Termitoidae</taxon>
        <taxon>Rhinotermitidae</taxon>
        <taxon>Coptotermes</taxon>
    </lineage>
</organism>
<feature type="non-terminal residue" evidence="1">
    <location>
        <position position="1"/>
    </location>
</feature>
<keyword evidence="2" id="KW-1185">Reference proteome</keyword>
<protein>
    <submittedName>
        <fullName evidence="1">Uncharacterized protein</fullName>
    </submittedName>
</protein>
<feature type="non-terminal residue" evidence="1">
    <location>
        <position position="56"/>
    </location>
</feature>
<comment type="caution">
    <text evidence="1">The sequence shown here is derived from an EMBL/GenBank/DDBJ whole genome shotgun (WGS) entry which is preliminary data.</text>
</comment>
<evidence type="ECO:0000313" key="1">
    <source>
        <dbReference type="EMBL" id="GFG30259.1"/>
    </source>
</evidence>